<dbReference type="EMBL" id="CP086714">
    <property type="protein sequence ID" value="WOO78168.1"/>
    <property type="molecule type" value="Genomic_DNA"/>
</dbReference>
<dbReference type="FunFam" id="1.20.1250.20:FF:000013">
    <property type="entry name" value="MFS general substrate transporter"/>
    <property type="match status" value="1"/>
</dbReference>
<feature type="compositionally biased region" description="Basic and acidic residues" evidence="6">
    <location>
        <begin position="1329"/>
        <end position="1340"/>
    </location>
</feature>
<keyword evidence="4 7" id="KW-1133">Transmembrane helix</keyword>
<feature type="transmembrane region" description="Helical" evidence="7">
    <location>
        <begin position="423"/>
        <end position="444"/>
    </location>
</feature>
<feature type="compositionally biased region" description="Basic residues" evidence="6">
    <location>
        <begin position="888"/>
        <end position="897"/>
    </location>
</feature>
<feature type="transmembrane region" description="Helical" evidence="7">
    <location>
        <begin position="224"/>
        <end position="244"/>
    </location>
</feature>
<comment type="subcellular location">
    <subcellularLocation>
        <location evidence="1">Membrane</location>
        <topology evidence="1">Multi-pass membrane protein</topology>
    </subcellularLocation>
</comment>
<organism evidence="9 10">
    <name type="scientific">Vanrija pseudolonga</name>
    <dbReference type="NCBI Taxonomy" id="143232"/>
    <lineage>
        <taxon>Eukaryota</taxon>
        <taxon>Fungi</taxon>
        <taxon>Dikarya</taxon>
        <taxon>Basidiomycota</taxon>
        <taxon>Agaricomycotina</taxon>
        <taxon>Tremellomycetes</taxon>
        <taxon>Trichosporonales</taxon>
        <taxon>Trichosporonaceae</taxon>
        <taxon>Vanrija</taxon>
    </lineage>
</organism>
<dbReference type="SUPFAM" id="SSF48371">
    <property type="entry name" value="ARM repeat"/>
    <property type="match status" value="1"/>
</dbReference>
<feature type="transmembrane region" description="Helical" evidence="7">
    <location>
        <begin position="61"/>
        <end position="79"/>
    </location>
</feature>
<feature type="transmembrane region" description="Helical" evidence="7">
    <location>
        <begin position="330"/>
        <end position="350"/>
    </location>
</feature>
<dbReference type="Pfam" id="PF07690">
    <property type="entry name" value="MFS_1"/>
    <property type="match status" value="1"/>
</dbReference>
<dbReference type="SUPFAM" id="SSF103473">
    <property type="entry name" value="MFS general substrate transporter"/>
    <property type="match status" value="1"/>
</dbReference>
<dbReference type="PROSITE" id="PS50850">
    <property type="entry name" value="MFS"/>
    <property type="match status" value="1"/>
</dbReference>
<dbReference type="InterPro" id="IPR002553">
    <property type="entry name" value="Clathrin/coatomer_adapt-like_N"/>
</dbReference>
<feature type="compositionally biased region" description="Basic and acidic residues" evidence="6">
    <location>
        <begin position="1273"/>
        <end position="1286"/>
    </location>
</feature>
<sequence>MATNNTGTGPPPPIDAEKASIAYAESIDEKKPDTSGLAAHEVPIVEYTPAEERAVVRKLDFVIVTFGMLIYLSAYLDRGNLGNARLMGLQEEALGGSDKAFSIALACFFITYTTWGVPGTMAAKWMLPSRSLATGCALWSIGATLMAACSSPGPIYFLRLMIGVGEAMFGQALPLLCTFWYTKREMAVRMGVFISAGSLAGAFGGLIAWGVNSMHNAKISQWRVLFLIEGLPGLILAVALWFLMPTYPEDKQWFLSQRESDICLARKAKESGNEGNRGIDKRAVKRAFTDWKVYAMPIIYFAFNVNASSVSGFLPTIVKNLGKTAATAQLFTVPPYAVALVTTVIVAHVSDHLQSRGFFLAGSYVLGAVGWILLRVLDAASKDKAILSGRYFGCILLVSAAYIVIPLHLSWAASNNPSQTQRAVAMGMLNLIGQQGSILGSFSFPSAHAPHYYRGVYVNLGMQCFGALGSVLLSLWFRWENKRRDEVEGKPDPEARLNVLEDFDRAVGFSAPGTLHTNDDAHIFGHPTTLSTQHHTMPLGPYLSSSASSRAHHALLVKLDKAASAQAEDAAVGDEVERCRVLLGGGVSQSKVADTLIILLHCATISHTPLDLDFALVHALHLAEGGKSMRERRLGYLYLSERLPPGHELHLLLVNTIRKDLASDNVAHVLAALHAIAHLPGPDLAPAVVPLLTSKRLLEHEVPSVRQRTLQALSALVAGAPLSLRDLARRIRHEDDAPVLATVLKAFAHALDAGSREEDPARRRKQFDSVFSASARHLSAGEQVSIVLAITKVLTAIVRTLPRREVADLEEKAPDPLVAHVLGQVEALLAEIVDRITAKPSGAKAYLYDVAILAVATYEVEGIISGPVDQLLEYLRSLLVPPVEKGKGKAPRSHSSSHSRSNSRSLSRTSSQQSVPTRPAESPNDRIVALRCFGVLPPSVWQSGLEEKHMAALMGGVDSYDSTVRQETLRLLCRADRNLPTLTLESHLEAIRTGKGVPLPVDLPSSATRSQALAEGRAEAAGRALEAVQIIGEGLDDTARGTQFAEGVAKITKALRTGGDNAIWLKGVQSVLATLHASHTDFRKAFILATSAELARDPEDVTAALLLTTAACEYPIPEPLGTIQAIVEALPSAPASVQELSAIALVPLLASAPTAEQREVLVPAILAGLETLKASEVKHIAKRGQQVAVIVERDLVDKVVFASKSRSLNDVLDAILVLYTDATRPVQLPSPHDDEEVHWGRLQSASVADSRLRYDAYPDQQQPRGRSRRSPRLSHDRGAELHRNSSEWRAMGRSTLVEADDEDRDGSLALDDLSISRQQRGGVATPTDRTPRLRPLDSEF</sequence>
<accession>A0AAF0Y134</accession>
<feature type="transmembrane region" description="Helical" evidence="7">
    <location>
        <begin position="298"/>
        <end position="318"/>
    </location>
</feature>
<feature type="domain" description="Major facilitator superfamily (MFS) profile" evidence="8">
    <location>
        <begin position="63"/>
        <end position="482"/>
    </location>
</feature>
<evidence type="ECO:0000256" key="6">
    <source>
        <dbReference type="SAM" id="MobiDB-lite"/>
    </source>
</evidence>
<feature type="region of interest" description="Disordered" evidence="6">
    <location>
        <begin position="885"/>
        <end position="923"/>
    </location>
</feature>
<feature type="transmembrane region" description="Helical" evidence="7">
    <location>
        <begin position="356"/>
        <end position="377"/>
    </location>
</feature>
<dbReference type="GO" id="GO:0016192">
    <property type="term" value="P:vesicle-mediated transport"/>
    <property type="evidence" value="ECO:0007669"/>
    <property type="project" value="InterPro"/>
</dbReference>
<dbReference type="RefSeq" id="XP_062624200.1">
    <property type="nucleotide sequence ID" value="XM_062768216.1"/>
</dbReference>
<dbReference type="Proteomes" id="UP000827549">
    <property type="component" value="Chromosome 1"/>
</dbReference>
<dbReference type="PANTHER" id="PTHR43791:SF36">
    <property type="entry name" value="TRANSPORTER, PUTATIVE (AFU_ORTHOLOGUE AFUA_6G08340)-RELATED"/>
    <property type="match status" value="1"/>
</dbReference>
<keyword evidence="10" id="KW-1185">Reference proteome</keyword>
<dbReference type="GO" id="GO:0030117">
    <property type="term" value="C:membrane coat"/>
    <property type="evidence" value="ECO:0007669"/>
    <property type="project" value="InterPro"/>
</dbReference>
<dbReference type="InterPro" id="IPR016024">
    <property type="entry name" value="ARM-type_fold"/>
</dbReference>
<feature type="compositionally biased region" description="Low complexity" evidence="6">
    <location>
        <begin position="898"/>
        <end position="914"/>
    </location>
</feature>
<keyword evidence="3 7" id="KW-0812">Transmembrane</keyword>
<gene>
    <name evidence="9" type="primary">prlL_10</name>
    <name evidence="9" type="ORF">LOC62_01G001718</name>
</gene>
<feature type="region of interest" description="Disordered" evidence="6">
    <location>
        <begin position="1250"/>
        <end position="1340"/>
    </location>
</feature>
<feature type="transmembrane region" description="Helical" evidence="7">
    <location>
        <begin position="456"/>
        <end position="477"/>
    </location>
</feature>
<dbReference type="Gene3D" id="1.25.10.10">
    <property type="entry name" value="Leucine-rich Repeat Variant"/>
    <property type="match status" value="1"/>
</dbReference>
<evidence type="ECO:0000256" key="2">
    <source>
        <dbReference type="ARBA" id="ARBA00022448"/>
    </source>
</evidence>
<dbReference type="InterPro" id="IPR011701">
    <property type="entry name" value="MFS"/>
</dbReference>
<dbReference type="GeneID" id="87804973"/>
<dbReference type="Pfam" id="PF01602">
    <property type="entry name" value="Adaptin_N"/>
    <property type="match status" value="1"/>
</dbReference>
<dbReference type="GO" id="GO:0022857">
    <property type="term" value="F:transmembrane transporter activity"/>
    <property type="evidence" value="ECO:0007669"/>
    <property type="project" value="InterPro"/>
</dbReference>
<evidence type="ECO:0000313" key="9">
    <source>
        <dbReference type="EMBL" id="WOO78168.1"/>
    </source>
</evidence>
<evidence type="ECO:0000256" key="3">
    <source>
        <dbReference type="ARBA" id="ARBA00022692"/>
    </source>
</evidence>
<dbReference type="PANTHER" id="PTHR43791">
    <property type="entry name" value="PERMEASE-RELATED"/>
    <property type="match status" value="1"/>
</dbReference>
<evidence type="ECO:0000259" key="8">
    <source>
        <dbReference type="PROSITE" id="PS50850"/>
    </source>
</evidence>
<keyword evidence="2" id="KW-0813">Transport</keyword>
<dbReference type="Gene3D" id="1.20.1250.20">
    <property type="entry name" value="MFS general substrate transporter like domains"/>
    <property type="match status" value="2"/>
</dbReference>
<evidence type="ECO:0000256" key="5">
    <source>
        <dbReference type="ARBA" id="ARBA00023136"/>
    </source>
</evidence>
<reference evidence="9" key="1">
    <citation type="submission" date="2023-10" db="EMBL/GenBank/DDBJ databases">
        <authorList>
            <person name="Noh H."/>
        </authorList>
    </citation>
    <scope>NUCLEOTIDE SEQUENCE</scope>
    <source>
        <strain evidence="9">DUCC4014</strain>
    </source>
</reference>
<dbReference type="GO" id="GO:0006886">
    <property type="term" value="P:intracellular protein transport"/>
    <property type="evidence" value="ECO:0007669"/>
    <property type="project" value="InterPro"/>
</dbReference>
<feature type="transmembrane region" description="Helical" evidence="7">
    <location>
        <begin position="187"/>
        <end position="212"/>
    </location>
</feature>
<protein>
    <submittedName>
        <fullName evidence="9">MFS transporter prlL</fullName>
    </submittedName>
</protein>
<name>A0AAF0Y134_9TREE</name>
<feature type="transmembrane region" description="Helical" evidence="7">
    <location>
        <begin position="100"/>
        <end position="118"/>
    </location>
</feature>
<evidence type="ECO:0000256" key="7">
    <source>
        <dbReference type="SAM" id="Phobius"/>
    </source>
</evidence>
<dbReference type="InterPro" id="IPR036259">
    <property type="entry name" value="MFS_trans_sf"/>
</dbReference>
<evidence type="ECO:0000256" key="4">
    <source>
        <dbReference type="ARBA" id="ARBA00022989"/>
    </source>
</evidence>
<proteinExistence type="predicted"/>
<dbReference type="InterPro" id="IPR020846">
    <property type="entry name" value="MFS_dom"/>
</dbReference>
<feature type="transmembrane region" description="Helical" evidence="7">
    <location>
        <begin position="389"/>
        <end position="411"/>
    </location>
</feature>
<dbReference type="InterPro" id="IPR011989">
    <property type="entry name" value="ARM-like"/>
</dbReference>
<feature type="transmembrane region" description="Helical" evidence="7">
    <location>
        <begin position="130"/>
        <end position="149"/>
    </location>
</feature>
<evidence type="ECO:0000313" key="10">
    <source>
        <dbReference type="Proteomes" id="UP000827549"/>
    </source>
</evidence>
<evidence type="ECO:0000256" key="1">
    <source>
        <dbReference type="ARBA" id="ARBA00004141"/>
    </source>
</evidence>
<keyword evidence="5 7" id="KW-0472">Membrane</keyword>